<dbReference type="EMBL" id="BSTK01000007">
    <property type="protein sequence ID" value="GLY87289.1"/>
    <property type="molecule type" value="Genomic_DNA"/>
</dbReference>
<keyword evidence="3" id="KW-1185">Reference proteome</keyword>
<accession>A0A9W6S4K6</accession>
<feature type="compositionally biased region" description="Gly residues" evidence="1">
    <location>
        <begin position="94"/>
        <end position="104"/>
    </location>
</feature>
<comment type="caution">
    <text evidence="2">The sequence shown here is derived from an EMBL/GenBank/DDBJ whole genome shotgun (WGS) entry which is preliminary data.</text>
</comment>
<feature type="compositionally biased region" description="Polar residues" evidence="1">
    <location>
        <begin position="81"/>
        <end position="91"/>
    </location>
</feature>
<feature type="region of interest" description="Disordered" evidence="1">
    <location>
        <begin position="74"/>
        <end position="104"/>
    </location>
</feature>
<name>A0A9W6S4K6_9ACTN</name>
<evidence type="ECO:0000256" key="1">
    <source>
        <dbReference type="SAM" id="MobiDB-lite"/>
    </source>
</evidence>
<dbReference type="RefSeq" id="WP_285576235.1">
    <property type="nucleotide sequence ID" value="NZ_BSTK01000007.1"/>
</dbReference>
<proteinExistence type="predicted"/>
<evidence type="ECO:0000313" key="3">
    <source>
        <dbReference type="Proteomes" id="UP001165074"/>
    </source>
</evidence>
<organism evidence="2 3">
    <name type="scientific">Actinoallomurus iriomotensis</name>
    <dbReference type="NCBI Taxonomy" id="478107"/>
    <lineage>
        <taxon>Bacteria</taxon>
        <taxon>Bacillati</taxon>
        <taxon>Actinomycetota</taxon>
        <taxon>Actinomycetes</taxon>
        <taxon>Streptosporangiales</taxon>
        <taxon>Thermomonosporaceae</taxon>
        <taxon>Actinoallomurus</taxon>
    </lineage>
</organism>
<dbReference type="AlphaFoldDB" id="A0A9W6S4K6"/>
<gene>
    <name evidence="2" type="ORF">Airi02_052180</name>
</gene>
<sequence length="104" mass="10862">MVRQGRVAHDQGGRARLRSAAAAAEPRRREAAPGGNSTSACRPARRAHQPGAAADLPVVVAAGHELVRYELFERARAPTVRSRSASGTPSGNWCPGGNGGRANR</sequence>
<protein>
    <submittedName>
        <fullName evidence="2">Uncharacterized protein</fullName>
    </submittedName>
</protein>
<dbReference type="Proteomes" id="UP001165074">
    <property type="component" value="Unassembled WGS sequence"/>
</dbReference>
<reference evidence="2" key="1">
    <citation type="submission" date="2023-03" db="EMBL/GenBank/DDBJ databases">
        <title>Actinoallomurus iriomotensis NBRC 103684.</title>
        <authorList>
            <person name="Ichikawa N."/>
            <person name="Sato H."/>
            <person name="Tonouchi N."/>
        </authorList>
    </citation>
    <scope>NUCLEOTIDE SEQUENCE</scope>
    <source>
        <strain evidence="2">NBRC 103684</strain>
    </source>
</reference>
<evidence type="ECO:0000313" key="2">
    <source>
        <dbReference type="EMBL" id="GLY87289.1"/>
    </source>
</evidence>
<feature type="region of interest" description="Disordered" evidence="1">
    <location>
        <begin position="1"/>
        <end position="55"/>
    </location>
</feature>